<protein>
    <submittedName>
        <fullName evidence="3">Surface polysaccharide O-acyltransferase, integral membrane enzyme</fullName>
    </submittedName>
</protein>
<keyword evidence="4" id="KW-1185">Reference proteome</keyword>
<reference evidence="4" key="1">
    <citation type="submission" date="2016-10" db="EMBL/GenBank/DDBJ databases">
        <authorList>
            <person name="Varghese N."/>
            <person name="Submissions S."/>
        </authorList>
    </citation>
    <scope>NUCLEOTIDE SEQUENCE [LARGE SCALE GENOMIC DNA]</scope>
    <source>
        <strain evidence="4">Jip14</strain>
    </source>
</reference>
<accession>A0A1H7R1S4</accession>
<dbReference type="PANTHER" id="PTHR36927:SF3">
    <property type="entry name" value="GLUCANS BIOSYNTHESIS PROTEIN C"/>
    <property type="match status" value="1"/>
</dbReference>
<keyword evidence="3" id="KW-0012">Acyltransferase</keyword>
<feature type="transmembrane region" description="Helical" evidence="1">
    <location>
        <begin position="50"/>
        <end position="75"/>
    </location>
</feature>
<feature type="transmembrane region" description="Helical" evidence="1">
    <location>
        <begin position="228"/>
        <end position="246"/>
    </location>
</feature>
<dbReference type="AlphaFoldDB" id="A0A1H7R1S4"/>
<dbReference type="InterPro" id="IPR002656">
    <property type="entry name" value="Acyl_transf_3_dom"/>
</dbReference>
<dbReference type="PANTHER" id="PTHR36927">
    <property type="entry name" value="BLR4337 PROTEIN"/>
    <property type="match status" value="1"/>
</dbReference>
<evidence type="ECO:0000259" key="2">
    <source>
        <dbReference type="Pfam" id="PF01757"/>
    </source>
</evidence>
<evidence type="ECO:0000256" key="1">
    <source>
        <dbReference type="SAM" id="Phobius"/>
    </source>
</evidence>
<feature type="transmembrane region" description="Helical" evidence="1">
    <location>
        <begin position="290"/>
        <end position="308"/>
    </location>
</feature>
<dbReference type="OrthoDB" id="9809782at2"/>
<feature type="transmembrane region" description="Helical" evidence="1">
    <location>
        <begin position="196"/>
        <end position="216"/>
    </location>
</feature>
<feature type="transmembrane region" description="Helical" evidence="1">
    <location>
        <begin position="314"/>
        <end position="334"/>
    </location>
</feature>
<feature type="transmembrane region" description="Helical" evidence="1">
    <location>
        <begin position="12"/>
        <end position="30"/>
    </location>
</feature>
<proteinExistence type="predicted"/>
<keyword evidence="3" id="KW-0808">Transferase</keyword>
<dbReference type="GO" id="GO:0016747">
    <property type="term" value="F:acyltransferase activity, transferring groups other than amino-acyl groups"/>
    <property type="evidence" value="ECO:0007669"/>
    <property type="project" value="InterPro"/>
</dbReference>
<dbReference type="RefSeq" id="WP_090606814.1">
    <property type="nucleotide sequence ID" value="NZ_FNZR01000006.1"/>
</dbReference>
<feature type="transmembrane region" description="Helical" evidence="1">
    <location>
        <begin position="127"/>
        <end position="148"/>
    </location>
</feature>
<evidence type="ECO:0000313" key="3">
    <source>
        <dbReference type="EMBL" id="SEL54049.1"/>
    </source>
</evidence>
<feature type="transmembrane region" description="Helical" evidence="1">
    <location>
        <begin position="168"/>
        <end position="184"/>
    </location>
</feature>
<dbReference type="STRING" id="332977.SAMN05421740_106221"/>
<sequence>MKTIQRRYDIDWIRVIAIGLLLIYHVAIGFQPWGIMIGFITSDKPWEALWLPMAMLNVWRIPLLFYVSGMGIYFAMQRRNWRQLLQERARRILLPFLFGALVFVPIHVYLWQYYYQFDRTYSPSPGHLWFLGNIMIYVVVLLPVCFYLKRHESGPFVAWLKKGLSHPLGLLPVFSVFVAEAMLLDPKPFELYAMTSHGFFLGLLAFFVGFCFVLAGRPFWEMLLKWRWLFLGIALLLFAVRLVYFASDAPNYLRSLESNCWIMAVFAFAHKHLNRPSRTLRYLSEAAYPVYIVHMVFLYLGALFLFPLDIAAPLQFVLLLVVTAAGSLVLYELVIRRVNFLRLLFGLRHRLLSSPTSPIPAVADET</sequence>
<keyword evidence="1" id="KW-1133">Transmembrane helix</keyword>
<gene>
    <name evidence="3" type="ORF">SAMN05421740_106221</name>
</gene>
<feature type="domain" description="Acyltransferase 3" evidence="2">
    <location>
        <begin position="8"/>
        <end position="331"/>
    </location>
</feature>
<organism evidence="3 4">
    <name type="scientific">Parapedobacter koreensis</name>
    <dbReference type="NCBI Taxonomy" id="332977"/>
    <lineage>
        <taxon>Bacteria</taxon>
        <taxon>Pseudomonadati</taxon>
        <taxon>Bacteroidota</taxon>
        <taxon>Sphingobacteriia</taxon>
        <taxon>Sphingobacteriales</taxon>
        <taxon>Sphingobacteriaceae</taxon>
        <taxon>Parapedobacter</taxon>
    </lineage>
</organism>
<dbReference type="InterPro" id="IPR050623">
    <property type="entry name" value="Glucan_succinyl_AcylTrfase"/>
</dbReference>
<feature type="transmembrane region" description="Helical" evidence="1">
    <location>
        <begin position="96"/>
        <end position="115"/>
    </location>
</feature>
<dbReference type="Proteomes" id="UP000198916">
    <property type="component" value="Unassembled WGS sequence"/>
</dbReference>
<evidence type="ECO:0000313" key="4">
    <source>
        <dbReference type="Proteomes" id="UP000198916"/>
    </source>
</evidence>
<dbReference type="EMBL" id="FNZR01000006">
    <property type="protein sequence ID" value="SEL54049.1"/>
    <property type="molecule type" value="Genomic_DNA"/>
</dbReference>
<keyword evidence="1" id="KW-0472">Membrane</keyword>
<keyword evidence="1" id="KW-0812">Transmembrane</keyword>
<name>A0A1H7R1S4_9SPHI</name>
<dbReference type="Pfam" id="PF01757">
    <property type="entry name" value="Acyl_transf_3"/>
    <property type="match status" value="1"/>
</dbReference>